<dbReference type="SUPFAM" id="SSF55874">
    <property type="entry name" value="ATPase domain of HSP90 chaperone/DNA topoisomerase II/histidine kinase"/>
    <property type="match status" value="1"/>
</dbReference>
<dbReference type="CDD" id="cd16917">
    <property type="entry name" value="HATPase_UhpB-NarQ-NarX-like"/>
    <property type="match status" value="1"/>
</dbReference>
<dbReference type="Gene3D" id="2.130.10.10">
    <property type="entry name" value="YVTN repeat-like/Quinoprotein amine dehydrogenase"/>
    <property type="match status" value="2"/>
</dbReference>
<proteinExistence type="predicted"/>
<accession>A0AAP2GFC5</accession>
<keyword evidence="4" id="KW-1185">Reference proteome</keyword>
<dbReference type="SUPFAM" id="SSF50998">
    <property type="entry name" value="Quinoprotein alcohol dehydrogenase-like"/>
    <property type="match status" value="1"/>
</dbReference>
<dbReference type="InterPro" id="IPR011123">
    <property type="entry name" value="Y_Y_Y"/>
</dbReference>
<gene>
    <name evidence="3" type="ORF">KK078_22145</name>
</gene>
<protein>
    <recommendedName>
        <fullName evidence="2">Histidine kinase domain-containing protein</fullName>
    </recommendedName>
</protein>
<dbReference type="Pfam" id="PF07730">
    <property type="entry name" value="HisKA_3"/>
    <property type="match status" value="1"/>
</dbReference>
<dbReference type="InterPro" id="IPR013783">
    <property type="entry name" value="Ig-like_fold"/>
</dbReference>
<dbReference type="InterPro" id="IPR003594">
    <property type="entry name" value="HATPase_dom"/>
</dbReference>
<dbReference type="InterPro" id="IPR015943">
    <property type="entry name" value="WD40/YVTN_repeat-like_dom_sf"/>
</dbReference>
<dbReference type="InterPro" id="IPR011110">
    <property type="entry name" value="Reg_prop"/>
</dbReference>
<dbReference type="GO" id="GO:0016020">
    <property type="term" value="C:membrane"/>
    <property type="evidence" value="ECO:0007669"/>
    <property type="project" value="InterPro"/>
</dbReference>
<dbReference type="AlphaFoldDB" id="A0AAP2GFC5"/>
<feature type="domain" description="Histidine kinase" evidence="2">
    <location>
        <begin position="824"/>
        <end position="1014"/>
    </location>
</feature>
<dbReference type="GO" id="GO:0046983">
    <property type="term" value="F:protein dimerization activity"/>
    <property type="evidence" value="ECO:0007669"/>
    <property type="project" value="InterPro"/>
</dbReference>
<dbReference type="PROSITE" id="PS50109">
    <property type="entry name" value="HIS_KIN"/>
    <property type="match status" value="1"/>
</dbReference>
<dbReference type="RefSeq" id="WP_254092510.1">
    <property type="nucleotide sequence ID" value="NZ_JAHESC010000038.1"/>
</dbReference>
<dbReference type="InterPro" id="IPR011047">
    <property type="entry name" value="Quinoprotein_ADH-like_sf"/>
</dbReference>
<sequence length="1014" mass="114349">MLRPVPSPVLRIPLCLYLLVLVSIGITSVAYSQLPAITFETISSKDGLPGNTVLSAVRDKAGFMWFGTRQHVVRYDGATFKSFTEPETSFVTGLAADANNDVWLSSDRNGLCVIRHDTQAMECFPQTPQLTDLETTGYFFLDRHRQGWFSDRDGVNRIDLATGKRRHYTLRKSTYVWMKAIFTEDSDGNLWVVGRDNGLFRFDRGRDTLTCVLGADCTQAPGNEPMLFASACAGADGMLWLGSYNNGLIRYDTRRNTWRQFFTGRRSNQVNSVACGSDENGRPIVWVGDNQGLGVFRQDQEKFYFFPGILPHAYEVNYIYRDPENGIVWTCTSEGIIKYNPESNLVRTLLLPPGLVSFPVTINTVVTDPHDSTRVYLGLSHTGMICWDRRKNDFTLVRYPAESADTRWMIARTDGRVWIGTNRWDYRRPGILVYDTHRKKFTTTPLSQQANRYYSVPFFMYGEFDTRHRLWIGNSDEGIHGVDSRTLQDITPWDTASQRALLHNNNLINDLCFGPDGRLWLGTMQGIYYGDTVSQTFVPADPAGIAARIHDLSVNTLLHDRQGNLWAARWGSLTCLSPAGAMVTVLTTRDGFVDRQIEGLAEDHAGNIWAGNYEGLYCYHAASGNLKRFTTNDGLISNNTLGHVFTSPSGRELYIGQQNGVNLIDASHLLRPTAQATLGISSFKVHEQERAVDLQQAIRLQPEENAFSVDFIALNYRKQHDNVYAYYLEGFEKDWNHSGAQHLAYYTNLSPGRYTLRLKAGDVLGHWSSAVSSIQIEVLPAYYETAWFRTLVVLAVSGLLYGLYRYRINQLLRLQHVRNRISADLHDELGSSLSGISIMGALAKKDLPESHPSASFVERMVEEVQQMSSSLDDIVWNISPRNDALSSLVARMTRYASELFEARQIHYTITVPEHFDNVRLSMEQRRNFYLIFKESVNNLIKYARCRHATVHIAVEKKKLSMTIADDGIGFDPAAAHGRNGLLNLRQRANSLNGTLHIASARGQGTSLQLEFPIG</sequence>
<comment type="caution">
    <text evidence="3">The sequence shown here is derived from an EMBL/GenBank/DDBJ whole genome shotgun (WGS) entry which is preliminary data.</text>
</comment>
<keyword evidence="1" id="KW-0597">Phosphoprotein</keyword>
<dbReference type="Proteomes" id="UP001319180">
    <property type="component" value="Unassembled WGS sequence"/>
</dbReference>
<dbReference type="EMBL" id="JAHESC010000038">
    <property type="protein sequence ID" value="MBT1689284.1"/>
    <property type="molecule type" value="Genomic_DNA"/>
</dbReference>
<name>A0AAP2GFC5_9BACT</name>
<evidence type="ECO:0000313" key="3">
    <source>
        <dbReference type="EMBL" id="MBT1689284.1"/>
    </source>
</evidence>
<dbReference type="PANTHER" id="PTHR43547:SF2">
    <property type="entry name" value="HYBRID SIGNAL TRANSDUCTION HISTIDINE KINASE C"/>
    <property type="match status" value="1"/>
</dbReference>
<evidence type="ECO:0000256" key="1">
    <source>
        <dbReference type="ARBA" id="ARBA00022553"/>
    </source>
</evidence>
<dbReference type="Pfam" id="PF07494">
    <property type="entry name" value="Reg_prop"/>
    <property type="match status" value="2"/>
</dbReference>
<evidence type="ECO:0000259" key="2">
    <source>
        <dbReference type="PROSITE" id="PS50109"/>
    </source>
</evidence>
<evidence type="ECO:0000313" key="4">
    <source>
        <dbReference type="Proteomes" id="UP001319180"/>
    </source>
</evidence>
<dbReference type="Gene3D" id="2.60.40.10">
    <property type="entry name" value="Immunoglobulins"/>
    <property type="match status" value="1"/>
</dbReference>
<dbReference type="InterPro" id="IPR036890">
    <property type="entry name" value="HATPase_C_sf"/>
</dbReference>
<reference evidence="3 4" key="1">
    <citation type="submission" date="2021-05" db="EMBL/GenBank/DDBJ databases">
        <title>A Polyphasic approach of four new species of the genus Ohtaekwangia: Ohtaekwangia histidinii sp. nov., Ohtaekwangia cretensis sp. nov., Ohtaekwangia indiensis sp. nov., Ohtaekwangia reichenbachii sp. nov. from diverse environment.</title>
        <authorList>
            <person name="Octaviana S."/>
        </authorList>
    </citation>
    <scope>NUCLEOTIDE SEQUENCE [LARGE SCALE GENOMIC DNA]</scope>
    <source>
        <strain evidence="3 4">PWU37</strain>
    </source>
</reference>
<dbReference type="PANTHER" id="PTHR43547">
    <property type="entry name" value="TWO-COMPONENT HISTIDINE KINASE"/>
    <property type="match status" value="1"/>
</dbReference>
<organism evidence="3 4">
    <name type="scientific">Dawidia soli</name>
    <dbReference type="NCBI Taxonomy" id="2782352"/>
    <lineage>
        <taxon>Bacteria</taxon>
        <taxon>Pseudomonadati</taxon>
        <taxon>Bacteroidota</taxon>
        <taxon>Cytophagia</taxon>
        <taxon>Cytophagales</taxon>
        <taxon>Chryseotaleaceae</taxon>
        <taxon>Dawidia</taxon>
    </lineage>
</organism>
<dbReference type="GO" id="GO:0000155">
    <property type="term" value="F:phosphorelay sensor kinase activity"/>
    <property type="evidence" value="ECO:0007669"/>
    <property type="project" value="InterPro"/>
</dbReference>
<dbReference type="SUPFAM" id="SSF63829">
    <property type="entry name" value="Calcium-dependent phosphotriesterase"/>
    <property type="match status" value="2"/>
</dbReference>
<dbReference type="Gene3D" id="3.30.565.10">
    <property type="entry name" value="Histidine kinase-like ATPase, C-terminal domain"/>
    <property type="match status" value="1"/>
</dbReference>
<dbReference type="Pfam" id="PF02518">
    <property type="entry name" value="HATPase_c"/>
    <property type="match status" value="1"/>
</dbReference>
<dbReference type="Gene3D" id="1.20.5.1930">
    <property type="match status" value="1"/>
</dbReference>
<dbReference type="InterPro" id="IPR005467">
    <property type="entry name" value="His_kinase_dom"/>
</dbReference>
<dbReference type="Pfam" id="PF07495">
    <property type="entry name" value="Y_Y_Y"/>
    <property type="match status" value="1"/>
</dbReference>
<dbReference type="InterPro" id="IPR011712">
    <property type="entry name" value="Sig_transdc_His_kin_sub3_dim/P"/>
</dbReference>